<dbReference type="GO" id="GO:0004642">
    <property type="term" value="F:phosphoribosylformylglycinamidine synthase activity"/>
    <property type="evidence" value="ECO:0007669"/>
    <property type="project" value="UniProtKB-EC"/>
</dbReference>
<evidence type="ECO:0000313" key="9">
    <source>
        <dbReference type="Proteomes" id="UP000187735"/>
    </source>
</evidence>
<dbReference type="Proteomes" id="UP000187735">
    <property type="component" value="Chromosome"/>
</dbReference>
<name>A0A1P8WM10_9PLAN</name>
<dbReference type="SUPFAM" id="SSF52317">
    <property type="entry name" value="Class I glutamine amidotransferase-like"/>
    <property type="match status" value="1"/>
</dbReference>
<dbReference type="GO" id="GO:0005737">
    <property type="term" value="C:cytoplasm"/>
    <property type="evidence" value="ECO:0007669"/>
    <property type="project" value="TreeGrafter"/>
</dbReference>
<evidence type="ECO:0000256" key="1">
    <source>
        <dbReference type="ARBA" id="ARBA00022490"/>
    </source>
</evidence>
<keyword evidence="9" id="KW-1185">Reference proteome</keyword>
<dbReference type="Pfam" id="PF13507">
    <property type="entry name" value="GATase_5"/>
    <property type="match status" value="1"/>
</dbReference>
<dbReference type="GO" id="GO:0005524">
    <property type="term" value="F:ATP binding"/>
    <property type="evidence" value="ECO:0007669"/>
    <property type="project" value="UniProtKB-KW"/>
</dbReference>
<protein>
    <submittedName>
        <fullName evidence="8">Phosphoribosylformylglycinamidine synthase</fullName>
        <ecNumber evidence="8">6.3.5.3</ecNumber>
    </submittedName>
</protein>
<dbReference type="InterPro" id="IPR029062">
    <property type="entry name" value="Class_I_gatase-like"/>
</dbReference>
<keyword evidence="7" id="KW-0315">Glutamine amidotransferase</keyword>
<reference evidence="8 9" key="1">
    <citation type="journal article" date="2016" name="Front. Microbiol.">
        <title>Fuerstia marisgermanicae gen. nov., sp. nov., an Unusual Member of the Phylum Planctomycetes from the German Wadden Sea.</title>
        <authorList>
            <person name="Kohn T."/>
            <person name="Heuer A."/>
            <person name="Jogler M."/>
            <person name="Vollmers J."/>
            <person name="Boedeker C."/>
            <person name="Bunk B."/>
            <person name="Rast P."/>
            <person name="Borchert D."/>
            <person name="Glockner I."/>
            <person name="Freese H.M."/>
            <person name="Klenk H.P."/>
            <person name="Overmann J."/>
            <person name="Kaster A.K."/>
            <person name="Rohde M."/>
            <person name="Wiegand S."/>
            <person name="Jogler C."/>
        </authorList>
    </citation>
    <scope>NUCLEOTIDE SEQUENCE [LARGE SCALE GENOMIC DNA]</scope>
    <source>
        <strain evidence="8 9">NH11</strain>
    </source>
</reference>
<dbReference type="PANTHER" id="PTHR10099:SF1">
    <property type="entry name" value="PHOSPHORIBOSYLFORMYLGLYCINAMIDINE SYNTHASE"/>
    <property type="match status" value="1"/>
</dbReference>
<keyword evidence="5" id="KW-0378">Hydrolase</keyword>
<evidence type="ECO:0000256" key="7">
    <source>
        <dbReference type="ARBA" id="ARBA00022962"/>
    </source>
</evidence>
<dbReference type="Gene3D" id="3.40.50.880">
    <property type="match status" value="1"/>
</dbReference>
<dbReference type="InterPro" id="IPR010075">
    <property type="entry name" value="PRibForGlyAmidine_synth_PurQ"/>
</dbReference>
<keyword evidence="6" id="KW-0067">ATP-binding</keyword>
<keyword evidence="3" id="KW-0547">Nucleotide-binding</keyword>
<evidence type="ECO:0000256" key="4">
    <source>
        <dbReference type="ARBA" id="ARBA00022755"/>
    </source>
</evidence>
<dbReference type="GO" id="GO:0016787">
    <property type="term" value="F:hydrolase activity"/>
    <property type="evidence" value="ECO:0007669"/>
    <property type="project" value="UniProtKB-KW"/>
</dbReference>
<dbReference type="GO" id="GO:0006189">
    <property type="term" value="P:'de novo' IMP biosynthetic process"/>
    <property type="evidence" value="ECO:0007669"/>
    <property type="project" value="InterPro"/>
</dbReference>
<dbReference type="PANTHER" id="PTHR10099">
    <property type="entry name" value="PHOSPHORIBOSYLFORMYLGLYCINAMIDINE SYNTHASE"/>
    <property type="match status" value="1"/>
</dbReference>
<sequence length="251" mass="27705">MVGGKADRVHLFRLLENPALLKDYQVLCVPGGFSYGDDIGAGVIFSRQLRGQLNDAMREFLQADKLVLGICNGFQVILKAGLLMRRDVDTAEDRKFEDSVTLTWNNSGRYIDRWVRLKVTSSNSAFLKDMDEFEVPIAHAEGRVAIANDETLSELRSAGQLALCYWNDKATTLAAASGDPTDIGILDEPDNPNGSVANIAGLSDSTGRVLGLMPHPERFLFATQHPQWTRRKLTGDGQGLQIFRNAVEYFG</sequence>
<dbReference type="KEGG" id="fmr:Fuma_04735"/>
<accession>A0A1P8WM10</accession>
<dbReference type="SMART" id="SM01211">
    <property type="entry name" value="GATase_5"/>
    <property type="match status" value="1"/>
</dbReference>
<dbReference type="STRING" id="1891926.Fuma_04735"/>
<proteinExistence type="predicted"/>
<dbReference type="EC" id="6.3.5.3" evidence="8"/>
<evidence type="ECO:0000313" key="8">
    <source>
        <dbReference type="EMBL" id="APZ95081.1"/>
    </source>
</evidence>
<evidence type="ECO:0000256" key="2">
    <source>
        <dbReference type="ARBA" id="ARBA00022598"/>
    </source>
</evidence>
<dbReference type="EMBL" id="CP017641">
    <property type="protein sequence ID" value="APZ95081.1"/>
    <property type="molecule type" value="Genomic_DNA"/>
</dbReference>
<evidence type="ECO:0000256" key="3">
    <source>
        <dbReference type="ARBA" id="ARBA00022741"/>
    </source>
</evidence>
<dbReference type="PIRSF" id="PIRSF001586">
    <property type="entry name" value="FGAM_synth_I"/>
    <property type="match status" value="1"/>
</dbReference>
<gene>
    <name evidence="8" type="primary">purL_1</name>
    <name evidence="8" type="ORF">Fuma_04735</name>
</gene>
<keyword evidence="1" id="KW-0963">Cytoplasm</keyword>
<dbReference type="PROSITE" id="PS51273">
    <property type="entry name" value="GATASE_TYPE_1"/>
    <property type="match status" value="1"/>
</dbReference>
<evidence type="ECO:0000256" key="6">
    <source>
        <dbReference type="ARBA" id="ARBA00022840"/>
    </source>
</evidence>
<organism evidence="8 9">
    <name type="scientific">Fuerstiella marisgermanici</name>
    <dbReference type="NCBI Taxonomy" id="1891926"/>
    <lineage>
        <taxon>Bacteria</taxon>
        <taxon>Pseudomonadati</taxon>
        <taxon>Planctomycetota</taxon>
        <taxon>Planctomycetia</taxon>
        <taxon>Planctomycetales</taxon>
        <taxon>Planctomycetaceae</taxon>
        <taxon>Fuerstiella</taxon>
    </lineage>
</organism>
<evidence type="ECO:0000256" key="5">
    <source>
        <dbReference type="ARBA" id="ARBA00022801"/>
    </source>
</evidence>
<dbReference type="AlphaFoldDB" id="A0A1P8WM10"/>
<keyword evidence="2 8" id="KW-0436">Ligase</keyword>
<keyword evidence="4" id="KW-0658">Purine biosynthesis</keyword>